<dbReference type="EMBL" id="DAASXW010000035">
    <property type="protein sequence ID" value="HAE7506411.1"/>
    <property type="molecule type" value="Genomic_DNA"/>
</dbReference>
<name>A0A5W8FAV2_SALET</name>
<accession>A0A5W8FAV2</accession>
<reference evidence="1" key="2">
    <citation type="submission" date="2018-07" db="EMBL/GenBank/DDBJ databases">
        <authorList>
            <person name="Ashton P.M."/>
            <person name="Dallman T."/>
            <person name="Nair S."/>
            <person name="De Pinna E."/>
            <person name="Peters T."/>
            <person name="Grant K."/>
        </authorList>
    </citation>
    <scope>NUCLEOTIDE SEQUENCE</scope>
    <source>
        <strain evidence="1">152447</strain>
    </source>
</reference>
<dbReference type="AlphaFoldDB" id="A0A5W8FAV2"/>
<protein>
    <submittedName>
        <fullName evidence="1">DUF2158 domain-containing protein</fullName>
    </submittedName>
</protein>
<comment type="caution">
    <text evidence="1">The sequence shown here is derived from an EMBL/GenBank/DDBJ whole genome shotgun (WGS) entry which is preliminary data.</text>
</comment>
<organism evidence="1">
    <name type="scientific">Salmonella enterica subsp. enterica serovar Agona</name>
    <dbReference type="NCBI Taxonomy" id="58095"/>
    <lineage>
        <taxon>Bacteria</taxon>
        <taxon>Pseudomonadati</taxon>
        <taxon>Pseudomonadota</taxon>
        <taxon>Gammaproteobacteria</taxon>
        <taxon>Enterobacterales</taxon>
        <taxon>Enterobacteriaceae</taxon>
        <taxon>Salmonella</taxon>
    </lineage>
</organism>
<evidence type="ECO:0000313" key="2">
    <source>
        <dbReference type="EMBL" id="HAE7506411.1"/>
    </source>
</evidence>
<dbReference type="EMBL" id="AAHMZR010000027">
    <property type="protein sequence ID" value="EBY0576966.1"/>
    <property type="molecule type" value="Genomic_DNA"/>
</dbReference>
<evidence type="ECO:0000313" key="1">
    <source>
        <dbReference type="EMBL" id="EBY0576966.1"/>
    </source>
</evidence>
<gene>
    <name evidence="1" type="ORF">DUR08_18705</name>
    <name evidence="2" type="ORF">G4P07_004824</name>
</gene>
<sequence length="63" mass="7004">MAKYTPGQKVKHATGHGPIMVIDHYQSATMAVCTWFIGAKNQRGVFHEDTLVLFVPKAESDDE</sequence>
<proteinExistence type="predicted"/>
<reference evidence="2" key="1">
    <citation type="journal article" date="2018" name="Genome Biol.">
        <title>SKESA: strategic k-mer extension for scrupulous assemblies.</title>
        <authorList>
            <person name="Souvorov A."/>
            <person name="Agarwala R."/>
            <person name="Lipman D.J."/>
        </authorList>
    </citation>
    <scope>NUCLEOTIDE SEQUENCE</scope>
    <source>
        <strain evidence="2">10-7243</strain>
    </source>
</reference>
<reference evidence="2" key="3">
    <citation type="submission" date="2018-07" db="EMBL/GenBank/DDBJ databases">
        <authorList>
            <consortium name="NCBI Pathogen Detection Project"/>
        </authorList>
    </citation>
    <scope>NUCLEOTIDE SEQUENCE</scope>
    <source>
        <strain evidence="2">10-7243</strain>
    </source>
</reference>